<keyword evidence="11" id="KW-1185">Reference proteome</keyword>
<dbReference type="InterPro" id="IPR015422">
    <property type="entry name" value="PyrdxlP-dep_Trfase_small"/>
</dbReference>
<comment type="cofactor">
    <cofactor evidence="1 7">
        <name>pyridoxal 5'-phosphate</name>
        <dbReference type="ChEBI" id="CHEBI:597326"/>
    </cofactor>
</comment>
<dbReference type="PANTHER" id="PTHR43586:SF8">
    <property type="entry name" value="CYSTEINE DESULFURASE 1, CHLOROPLASTIC"/>
    <property type="match status" value="1"/>
</dbReference>
<dbReference type="Pfam" id="PF00266">
    <property type="entry name" value="Aminotran_5"/>
    <property type="match status" value="1"/>
</dbReference>
<sequence>MPIRSQFKIFSDSNLNSPNPFVYLDSAATTHKPQSVVDVICEFYQTQNANVHRGSYTTANLVTARYEQARINIAAFIGANDHTDIVWTKGTTESINLVAYAWGENNLSSGDTIVVLGSEHHANFVPWQQLALRKNAHFEVVNILPNGDVDLTHYQALMANKPKLVALQHCSNALGNIHPIKSLTELAKQAGATVLVDGAQAVAHLPVNVKDIGCDFYAFSGHKMYGPTGVGVLYIAPNIKNKISPFHFGGEMIQNVTREKTTFRPIPAMLETGTPNISGILGLNAALEFIQSAPAIEALKNNAQTYDYLIDQLSKIDSVNIIGASNNIGVASFVVEGESVSDIGTLLNEQNVAVRCGHHCAMPLMQALNVSGTVRVSLGIYNDKSDIDLFISALKKALAVLNY</sequence>
<keyword evidence="4 8" id="KW-0808">Transferase</keyword>
<evidence type="ECO:0000256" key="4">
    <source>
        <dbReference type="ARBA" id="ARBA00022679"/>
    </source>
</evidence>
<reference evidence="10 11" key="1">
    <citation type="submission" date="2016-12" db="EMBL/GenBank/DDBJ databases">
        <title>Diversity of luminous bacteria.</title>
        <authorList>
            <person name="Yoshizawa S."/>
            <person name="Kogure K."/>
        </authorList>
    </citation>
    <scope>NUCLEOTIDE SEQUENCE [LARGE SCALE GENOMIC DNA]</scope>
    <source>
        <strain evidence="10 11">SA4-48</strain>
    </source>
</reference>
<dbReference type="GO" id="GO:0030170">
    <property type="term" value="F:pyridoxal phosphate binding"/>
    <property type="evidence" value="ECO:0007669"/>
    <property type="project" value="UniProtKB-UniRule"/>
</dbReference>
<feature type="domain" description="Aminotransferase class V" evidence="9">
    <location>
        <begin position="22"/>
        <end position="390"/>
    </location>
</feature>
<dbReference type="GO" id="GO:0031071">
    <property type="term" value="F:cysteine desulfurase activity"/>
    <property type="evidence" value="ECO:0007669"/>
    <property type="project" value="UniProtKB-UniRule"/>
</dbReference>
<dbReference type="EMBL" id="MSCH01000003">
    <property type="protein sequence ID" value="PQJ54080.1"/>
    <property type="molecule type" value="Genomic_DNA"/>
</dbReference>
<evidence type="ECO:0000256" key="5">
    <source>
        <dbReference type="ARBA" id="ARBA00022898"/>
    </source>
</evidence>
<evidence type="ECO:0000256" key="3">
    <source>
        <dbReference type="ARBA" id="ARBA00010447"/>
    </source>
</evidence>
<dbReference type="InterPro" id="IPR016454">
    <property type="entry name" value="Cysteine_dSase"/>
</dbReference>
<dbReference type="Proteomes" id="UP000239007">
    <property type="component" value="Unassembled WGS sequence"/>
</dbReference>
<dbReference type="PANTHER" id="PTHR43586">
    <property type="entry name" value="CYSTEINE DESULFURASE"/>
    <property type="match status" value="1"/>
</dbReference>
<dbReference type="PROSITE" id="PS00595">
    <property type="entry name" value="AA_TRANSFER_CLASS_5"/>
    <property type="match status" value="1"/>
</dbReference>
<organism evidence="10 11">
    <name type="scientific">Psychrosphaera saromensis</name>
    <dbReference type="NCBI Taxonomy" id="716813"/>
    <lineage>
        <taxon>Bacteria</taxon>
        <taxon>Pseudomonadati</taxon>
        <taxon>Pseudomonadota</taxon>
        <taxon>Gammaproteobacteria</taxon>
        <taxon>Alteromonadales</taxon>
        <taxon>Pseudoalteromonadaceae</taxon>
        <taxon>Psychrosphaera</taxon>
    </lineage>
</organism>
<evidence type="ECO:0000313" key="11">
    <source>
        <dbReference type="Proteomes" id="UP000239007"/>
    </source>
</evidence>
<dbReference type="Gene3D" id="3.40.640.10">
    <property type="entry name" value="Type I PLP-dependent aspartate aminotransferase-like (Major domain)"/>
    <property type="match status" value="1"/>
</dbReference>
<dbReference type="Gene3D" id="3.90.1150.10">
    <property type="entry name" value="Aspartate Aminotransferase, domain 1"/>
    <property type="match status" value="1"/>
</dbReference>
<evidence type="ECO:0000256" key="6">
    <source>
        <dbReference type="ARBA" id="ARBA00050776"/>
    </source>
</evidence>
<dbReference type="CDD" id="cd06453">
    <property type="entry name" value="SufS_like"/>
    <property type="match status" value="1"/>
</dbReference>
<comment type="catalytic activity">
    <reaction evidence="6 8">
        <text>(sulfur carrier)-H + L-cysteine = (sulfur carrier)-SH + L-alanine</text>
        <dbReference type="Rhea" id="RHEA:43892"/>
        <dbReference type="Rhea" id="RHEA-COMP:14737"/>
        <dbReference type="Rhea" id="RHEA-COMP:14739"/>
        <dbReference type="ChEBI" id="CHEBI:29917"/>
        <dbReference type="ChEBI" id="CHEBI:35235"/>
        <dbReference type="ChEBI" id="CHEBI:57972"/>
        <dbReference type="ChEBI" id="CHEBI:64428"/>
        <dbReference type="EC" id="2.8.1.7"/>
    </reaction>
</comment>
<evidence type="ECO:0000256" key="2">
    <source>
        <dbReference type="ARBA" id="ARBA00002824"/>
    </source>
</evidence>
<dbReference type="PIRSF" id="PIRSF005572">
    <property type="entry name" value="NifS"/>
    <property type="match status" value="1"/>
</dbReference>
<evidence type="ECO:0000259" key="9">
    <source>
        <dbReference type="Pfam" id="PF00266"/>
    </source>
</evidence>
<protein>
    <recommendedName>
        <fullName evidence="8">Cysteine desulfurase</fullName>
        <ecNumber evidence="8">2.8.1.7</ecNumber>
    </recommendedName>
</protein>
<dbReference type="InterPro" id="IPR010970">
    <property type="entry name" value="Cys_dSase_SufS"/>
</dbReference>
<dbReference type="OrthoDB" id="9808002at2"/>
<dbReference type="NCBIfam" id="TIGR01979">
    <property type="entry name" value="sufS"/>
    <property type="match status" value="1"/>
</dbReference>
<dbReference type="InterPro" id="IPR020578">
    <property type="entry name" value="Aminotrans_V_PyrdxlP_BS"/>
</dbReference>
<dbReference type="GO" id="GO:0006534">
    <property type="term" value="P:cysteine metabolic process"/>
    <property type="evidence" value="ECO:0007669"/>
    <property type="project" value="UniProtKB-UniRule"/>
</dbReference>
<accession>A0A2S7UXT9</accession>
<comment type="caution">
    <text evidence="10">The sequence shown here is derived from an EMBL/GenBank/DDBJ whole genome shotgun (WGS) entry which is preliminary data.</text>
</comment>
<comment type="function">
    <text evidence="2 8">Catalyzes the removal of elemental sulfur and selenium atoms from L-cysteine, L-cystine, L-selenocysteine, and L-selenocystine to produce L-alanine.</text>
</comment>
<dbReference type="InterPro" id="IPR015421">
    <property type="entry name" value="PyrdxlP-dep_Trfase_major"/>
</dbReference>
<name>A0A2S7UXT9_9GAMM</name>
<evidence type="ECO:0000256" key="8">
    <source>
        <dbReference type="RuleBase" id="RU004506"/>
    </source>
</evidence>
<dbReference type="SUPFAM" id="SSF53383">
    <property type="entry name" value="PLP-dependent transferases"/>
    <property type="match status" value="1"/>
</dbReference>
<comment type="similarity">
    <text evidence="3 8">Belongs to the class-V pyridoxal-phosphate-dependent aminotransferase family. Csd subfamily.</text>
</comment>
<dbReference type="InterPro" id="IPR015424">
    <property type="entry name" value="PyrdxlP-dep_Trfase"/>
</dbReference>
<dbReference type="AlphaFoldDB" id="A0A2S7UXT9"/>
<evidence type="ECO:0000256" key="7">
    <source>
        <dbReference type="RuleBase" id="RU004504"/>
    </source>
</evidence>
<evidence type="ECO:0000256" key="1">
    <source>
        <dbReference type="ARBA" id="ARBA00001933"/>
    </source>
</evidence>
<keyword evidence="5 8" id="KW-0663">Pyridoxal phosphate</keyword>
<dbReference type="RefSeq" id="WP_105052590.1">
    <property type="nucleotide sequence ID" value="NZ_BMYG01000007.1"/>
</dbReference>
<evidence type="ECO:0000313" key="10">
    <source>
        <dbReference type="EMBL" id="PQJ54080.1"/>
    </source>
</evidence>
<dbReference type="EC" id="2.8.1.7" evidence="8"/>
<proteinExistence type="inferred from homology"/>
<gene>
    <name evidence="10" type="ORF">BTO11_10735</name>
</gene>
<dbReference type="InterPro" id="IPR000192">
    <property type="entry name" value="Aminotrans_V_dom"/>
</dbReference>